<protein>
    <submittedName>
        <fullName evidence="3">Magnesium chelatase</fullName>
    </submittedName>
</protein>
<name>A0AAT9LH59_9FIRM</name>
<dbReference type="InterPro" id="IPR041628">
    <property type="entry name" value="ChlI/MoxR_AAA_lid"/>
</dbReference>
<evidence type="ECO:0000313" key="3">
    <source>
        <dbReference type="EMBL" id="QUL99562.1"/>
    </source>
</evidence>
<proteinExistence type="predicted"/>
<dbReference type="InterPro" id="IPR027417">
    <property type="entry name" value="P-loop_NTPase"/>
</dbReference>
<feature type="domain" description="ChlI/MoxR AAA lid" evidence="2">
    <location>
        <begin position="253"/>
        <end position="308"/>
    </location>
</feature>
<feature type="compositionally biased region" description="Polar residues" evidence="1">
    <location>
        <begin position="353"/>
        <end position="364"/>
    </location>
</feature>
<dbReference type="Pfam" id="PF17863">
    <property type="entry name" value="AAA_lid_2"/>
    <property type="match status" value="1"/>
</dbReference>
<dbReference type="PANTHER" id="PTHR32039:SF9">
    <property type="entry name" value="MAGNESIUM-CHELATASE SUBUNIT CHLI-2, CHLOROPLASTIC"/>
    <property type="match status" value="1"/>
</dbReference>
<evidence type="ECO:0000256" key="1">
    <source>
        <dbReference type="SAM" id="MobiDB-lite"/>
    </source>
</evidence>
<dbReference type="Gene3D" id="3.40.50.300">
    <property type="entry name" value="P-loop containing nucleotide triphosphate hydrolases"/>
    <property type="match status" value="1"/>
</dbReference>
<organism evidence="3">
    <name type="scientific">Candidatus Fermentithermobacillus carboniphilus</name>
    <dbReference type="NCBI Taxonomy" id="3085328"/>
    <lineage>
        <taxon>Bacteria</taxon>
        <taxon>Bacillati</taxon>
        <taxon>Bacillota</taxon>
        <taxon>Candidatus Fermentithermobacillia</taxon>
        <taxon>Candidatus Fermentithermobacillales</taxon>
        <taxon>Candidatus Fermentithermobacillaceae</taxon>
        <taxon>Candidatus Fermentithermobacillus</taxon>
    </lineage>
</organism>
<dbReference type="InterPro" id="IPR045006">
    <property type="entry name" value="CHLI-like"/>
</dbReference>
<evidence type="ECO:0000259" key="2">
    <source>
        <dbReference type="Pfam" id="PF17863"/>
    </source>
</evidence>
<feature type="compositionally biased region" description="Basic and acidic residues" evidence="1">
    <location>
        <begin position="435"/>
        <end position="454"/>
    </location>
</feature>
<accession>A0AAT9LH59</accession>
<dbReference type="PANTHER" id="PTHR32039">
    <property type="entry name" value="MAGNESIUM-CHELATASE SUBUNIT CHLI"/>
    <property type="match status" value="1"/>
</dbReference>
<reference evidence="3" key="2">
    <citation type="journal article" date="2023" name="Biology">
        <title>Prokaryotic Life Associated with Coal-Fire Gas Vents Revealed by Metagenomics.</title>
        <authorList>
            <person name="Kadnikov V.V."/>
            <person name="Mardanov A.V."/>
            <person name="Beletsky A.V."/>
            <person name="Karnachuk O.V."/>
            <person name="Ravin N.V."/>
        </authorList>
    </citation>
    <scope>NUCLEOTIDE SEQUENCE</scope>
    <source>
        <strain evidence="3">Bu02</strain>
    </source>
</reference>
<feature type="compositionally biased region" description="Polar residues" evidence="1">
    <location>
        <begin position="328"/>
        <end position="338"/>
    </location>
</feature>
<dbReference type="EMBL" id="CP062796">
    <property type="protein sequence ID" value="QUL99562.1"/>
    <property type="molecule type" value="Genomic_DNA"/>
</dbReference>
<reference evidence="3" key="1">
    <citation type="submission" date="2020-10" db="EMBL/GenBank/DDBJ databases">
        <authorList>
            <person name="Kadnikov V."/>
            <person name="Beletsky A.V."/>
            <person name="Mardanov A.V."/>
            <person name="Karnachuk O.V."/>
            <person name="Ravin N.V."/>
        </authorList>
    </citation>
    <scope>NUCLEOTIDE SEQUENCE</scope>
    <source>
        <strain evidence="3">Bu02</strain>
    </source>
</reference>
<dbReference type="KEGG" id="fcz:IMF26_03430"/>
<dbReference type="AlphaFoldDB" id="A0AAT9LH59"/>
<gene>
    <name evidence="3" type="ORF">IMF26_03430</name>
</gene>
<feature type="region of interest" description="Disordered" evidence="1">
    <location>
        <begin position="323"/>
        <end position="465"/>
    </location>
</feature>
<sequence length="486" mass="53272">MSLISTAAGSPLHVHAEGLRGTGKTTVMRWARTIAPEITRIKGCLFQCDPDNPHCPTHADKTRGSGTGEGSFPERETVPMPFIEIGHGAKLGTILGSIDLARLTDPEKPQAALLPGSIPMANRGIIFIDEINRLAETAPEITDVLLSVMGTKPGRVKIEEVGLPPCEIEVSSSVWAASNPDEDPGPLEEIRKQLADRFDLVIPVQRPSSPEVVEKLLLGKHEKAEAQAPLHGDFLEKARRLKSVKVPDHILRYMAQLYVQRNVESLRAIEALEQCSRVLAAIRGKTQVSFDEVATVLPLVLRHRVEPLVLSEILKDLELRKAAAVQPRPSQDDTQQGRTPGEPTGSPGKPSALQPSPDNPARSQSEPRDTAPRASPCTSEPQNREDPPGVTRGATSESCRLPQMNRRPTLLDKVLARYRGFLGKGSPSPSPTSRRCREENHTTPGEKDMPDPARTKPVSPPDPARRIAYFSWEEIILPPEWRDSPR</sequence>
<dbReference type="Gene3D" id="1.10.8.80">
    <property type="entry name" value="Magnesium chelatase subunit I, C-Terminal domain"/>
    <property type="match status" value="1"/>
</dbReference>
<dbReference type="SUPFAM" id="SSF52540">
    <property type="entry name" value="P-loop containing nucleoside triphosphate hydrolases"/>
    <property type="match status" value="1"/>
</dbReference>